<evidence type="ECO:0000256" key="7">
    <source>
        <dbReference type="ARBA" id="ARBA00023145"/>
    </source>
</evidence>
<evidence type="ECO:0000313" key="12">
    <source>
        <dbReference type="Proteomes" id="UP000027135"/>
    </source>
</evidence>
<protein>
    <submittedName>
        <fullName evidence="11">Serine protease gd</fullName>
    </submittedName>
</protein>
<dbReference type="Pfam" id="PF00089">
    <property type="entry name" value="Trypsin"/>
    <property type="match status" value="1"/>
</dbReference>
<dbReference type="Gene3D" id="2.40.10.10">
    <property type="entry name" value="Trypsin-like serine proteases"/>
    <property type="match status" value="1"/>
</dbReference>
<dbReference type="InterPro" id="IPR009003">
    <property type="entry name" value="Peptidase_S1_PA"/>
</dbReference>
<dbReference type="SMART" id="SM00020">
    <property type="entry name" value="Tryp_SPc"/>
    <property type="match status" value="1"/>
</dbReference>
<dbReference type="CDD" id="cd00190">
    <property type="entry name" value="Tryp_SPc"/>
    <property type="match status" value="1"/>
</dbReference>
<keyword evidence="2" id="KW-0964">Secreted</keyword>
<comment type="subcellular location">
    <subcellularLocation>
        <location evidence="1">Secreted</location>
    </subcellularLocation>
</comment>
<dbReference type="InParanoid" id="A0A067RFB2"/>
<feature type="chain" id="PRO_5001645076" evidence="9">
    <location>
        <begin position="27"/>
        <end position="447"/>
    </location>
</feature>
<evidence type="ECO:0000256" key="1">
    <source>
        <dbReference type="ARBA" id="ARBA00004613"/>
    </source>
</evidence>
<dbReference type="AlphaFoldDB" id="A0A067RFB2"/>
<dbReference type="SUPFAM" id="SSF50494">
    <property type="entry name" value="Trypsin-like serine proteases"/>
    <property type="match status" value="1"/>
</dbReference>
<dbReference type="eggNOG" id="KOG3627">
    <property type="taxonomic scope" value="Eukaryota"/>
</dbReference>
<dbReference type="PROSITE" id="PS50240">
    <property type="entry name" value="TRYPSIN_DOM"/>
    <property type="match status" value="1"/>
</dbReference>
<dbReference type="PANTHER" id="PTHR24260:SF143">
    <property type="entry name" value="SERINE PROTEASE GD-LIKE PROTEIN"/>
    <property type="match status" value="1"/>
</dbReference>
<dbReference type="InterPro" id="IPR001254">
    <property type="entry name" value="Trypsin_dom"/>
</dbReference>
<keyword evidence="4 9" id="KW-0732">Signal</keyword>
<accession>A0A067RFB2</accession>
<dbReference type="GO" id="GO:0004252">
    <property type="term" value="F:serine-type endopeptidase activity"/>
    <property type="evidence" value="ECO:0007669"/>
    <property type="project" value="InterPro"/>
</dbReference>
<dbReference type="Proteomes" id="UP000027135">
    <property type="component" value="Unassembled WGS sequence"/>
</dbReference>
<sequence>MIAIVCGHILELLMIIGLEILGHSCGQKIPISPCPDVFQYKVDAGGMWYGLISVPPPEPDFNIKLTVKMYLNAVPPTNYVGTLHLVETKDEVWRRLITGDKRPVLYELYFPLSSPLPLVKHIALNKDVMCVGKPPRGMLTKISLEHNLFPIRLNFPHNENKSTTAPPDSIPNINRTEPTTDHECGISLKASIPLVVNGTPTRKGEWPWLVAMFVKSTSPGLKFQCGGSLLSTKVVLTAGHCIKPKDRPEVKAEFIVLFVGKHNLQEWAETNSQAKEVERIDIHPDYRREDLEADLAILILKEPVVYTLYVQPICLWHFSVDLNEIVGQIGTVVGWGIDKTGIISSKPNKVAMPIVSQQTCFFSKKEFTSFVKNRTFCAGSRDGTGPCRGDSGGGFVIGYPDGVRLRWYLRGVVHIALYNEENQQCDLQNYLVFTDVAKFMDWIRRYV</sequence>
<feature type="signal peptide" evidence="9">
    <location>
        <begin position="1"/>
        <end position="26"/>
    </location>
</feature>
<dbReference type="InterPro" id="IPR001314">
    <property type="entry name" value="Peptidase_S1A"/>
</dbReference>
<feature type="domain" description="Peptidase S1" evidence="10">
    <location>
        <begin position="195"/>
        <end position="447"/>
    </location>
</feature>
<dbReference type="Pfam" id="PF16030">
    <property type="entry name" value="GD_N"/>
    <property type="match status" value="1"/>
</dbReference>
<keyword evidence="8" id="KW-1015">Disulfide bond</keyword>
<evidence type="ECO:0000256" key="8">
    <source>
        <dbReference type="ARBA" id="ARBA00023157"/>
    </source>
</evidence>
<evidence type="ECO:0000256" key="2">
    <source>
        <dbReference type="ARBA" id="ARBA00022525"/>
    </source>
</evidence>
<evidence type="ECO:0000256" key="4">
    <source>
        <dbReference type="ARBA" id="ARBA00022729"/>
    </source>
</evidence>
<evidence type="ECO:0000256" key="9">
    <source>
        <dbReference type="SAM" id="SignalP"/>
    </source>
</evidence>
<evidence type="ECO:0000256" key="5">
    <source>
        <dbReference type="ARBA" id="ARBA00022801"/>
    </source>
</evidence>
<gene>
    <name evidence="11" type="ORF">L798_01453</name>
</gene>
<dbReference type="OrthoDB" id="6147874at2759"/>
<evidence type="ECO:0000313" key="11">
    <source>
        <dbReference type="EMBL" id="KDR22457.1"/>
    </source>
</evidence>
<dbReference type="InterPro" id="IPR043504">
    <property type="entry name" value="Peptidase_S1_PA_chymotrypsin"/>
</dbReference>
<keyword evidence="7" id="KW-0865">Zymogen</keyword>
<dbReference type="GO" id="GO:0006508">
    <property type="term" value="P:proteolysis"/>
    <property type="evidence" value="ECO:0007669"/>
    <property type="project" value="UniProtKB-KW"/>
</dbReference>
<proteinExistence type="predicted"/>
<name>A0A067RFB2_ZOONE</name>
<keyword evidence="3 11" id="KW-0645">Protease</keyword>
<evidence type="ECO:0000256" key="3">
    <source>
        <dbReference type="ARBA" id="ARBA00022670"/>
    </source>
</evidence>
<keyword evidence="6" id="KW-0720">Serine protease</keyword>
<dbReference type="InterPro" id="IPR018114">
    <property type="entry name" value="TRYPSIN_HIS"/>
</dbReference>
<dbReference type="InterPro" id="IPR031986">
    <property type="entry name" value="GD_N"/>
</dbReference>
<keyword evidence="12" id="KW-1185">Reference proteome</keyword>
<evidence type="ECO:0000259" key="10">
    <source>
        <dbReference type="PROSITE" id="PS50240"/>
    </source>
</evidence>
<dbReference type="OMA" id="HEWMEDH"/>
<dbReference type="PROSITE" id="PS00134">
    <property type="entry name" value="TRYPSIN_HIS"/>
    <property type="match status" value="1"/>
</dbReference>
<dbReference type="PANTHER" id="PTHR24260">
    <property type="match status" value="1"/>
</dbReference>
<dbReference type="STRING" id="136037.A0A067RFB2"/>
<dbReference type="FunFam" id="2.40.10.10:FF:000146">
    <property type="entry name" value="Serine protease 53"/>
    <property type="match status" value="1"/>
</dbReference>
<evidence type="ECO:0000256" key="6">
    <source>
        <dbReference type="ARBA" id="ARBA00022825"/>
    </source>
</evidence>
<dbReference type="GO" id="GO:0005576">
    <property type="term" value="C:extracellular region"/>
    <property type="evidence" value="ECO:0007669"/>
    <property type="project" value="UniProtKB-SubCell"/>
</dbReference>
<dbReference type="InterPro" id="IPR051333">
    <property type="entry name" value="CLIP_Serine_Protease"/>
</dbReference>
<organism evidence="11 12">
    <name type="scientific">Zootermopsis nevadensis</name>
    <name type="common">Dampwood termite</name>
    <dbReference type="NCBI Taxonomy" id="136037"/>
    <lineage>
        <taxon>Eukaryota</taxon>
        <taxon>Metazoa</taxon>
        <taxon>Ecdysozoa</taxon>
        <taxon>Arthropoda</taxon>
        <taxon>Hexapoda</taxon>
        <taxon>Insecta</taxon>
        <taxon>Pterygota</taxon>
        <taxon>Neoptera</taxon>
        <taxon>Polyneoptera</taxon>
        <taxon>Dictyoptera</taxon>
        <taxon>Blattodea</taxon>
        <taxon>Blattoidea</taxon>
        <taxon>Termitoidae</taxon>
        <taxon>Termopsidae</taxon>
        <taxon>Zootermopsis</taxon>
    </lineage>
</organism>
<keyword evidence="5" id="KW-0378">Hydrolase</keyword>
<dbReference type="PRINTS" id="PR00722">
    <property type="entry name" value="CHYMOTRYPSIN"/>
</dbReference>
<reference evidence="11 12" key="1">
    <citation type="journal article" date="2014" name="Nat. Commun.">
        <title>Molecular traces of alternative social organization in a termite genome.</title>
        <authorList>
            <person name="Terrapon N."/>
            <person name="Li C."/>
            <person name="Robertson H.M."/>
            <person name="Ji L."/>
            <person name="Meng X."/>
            <person name="Booth W."/>
            <person name="Chen Z."/>
            <person name="Childers C.P."/>
            <person name="Glastad K.M."/>
            <person name="Gokhale K."/>
            <person name="Gowin J."/>
            <person name="Gronenberg W."/>
            <person name="Hermansen R.A."/>
            <person name="Hu H."/>
            <person name="Hunt B.G."/>
            <person name="Huylmans A.K."/>
            <person name="Khalil S.M."/>
            <person name="Mitchell R.D."/>
            <person name="Munoz-Torres M.C."/>
            <person name="Mustard J.A."/>
            <person name="Pan H."/>
            <person name="Reese J.T."/>
            <person name="Scharf M.E."/>
            <person name="Sun F."/>
            <person name="Vogel H."/>
            <person name="Xiao J."/>
            <person name="Yang W."/>
            <person name="Yang Z."/>
            <person name="Yang Z."/>
            <person name="Zhou J."/>
            <person name="Zhu J."/>
            <person name="Brent C.S."/>
            <person name="Elsik C.G."/>
            <person name="Goodisman M.A."/>
            <person name="Liberles D.A."/>
            <person name="Roe R.M."/>
            <person name="Vargo E.L."/>
            <person name="Vilcinskas A."/>
            <person name="Wang J."/>
            <person name="Bornberg-Bauer E."/>
            <person name="Korb J."/>
            <person name="Zhang G."/>
            <person name="Liebig J."/>
        </authorList>
    </citation>
    <scope>NUCLEOTIDE SEQUENCE [LARGE SCALE GENOMIC DNA]</scope>
    <source>
        <tissue evidence="11">Whole organism</tissue>
    </source>
</reference>
<dbReference type="EMBL" id="KK852507">
    <property type="protein sequence ID" value="KDR22457.1"/>
    <property type="molecule type" value="Genomic_DNA"/>
</dbReference>